<comment type="caution">
    <text evidence="1">The sequence shown here is derived from an EMBL/GenBank/DDBJ whole genome shotgun (WGS) entry which is preliminary data.</text>
</comment>
<accession>A0ABP6S7V3</accession>
<sequence length="113" mass="12643">MEDIVPEPGVGPEEFVTPYRDLAHARVLKTSLEVLANGGAGPVLREMAREVLAGRLGLREAMHAPEYAEALGERVRDVTTAWERLPAEERDWQTAQAERLLAEGEPRHDRPQH</sequence>
<protein>
    <submittedName>
        <fullName evidence="1">Uncharacterized protein</fullName>
    </submittedName>
</protein>
<reference evidence="2" key="1">
    <citation type="journal article" date="2019" name="Int. J. Syst. Evol. Microbiol.">
        <title>The Global Catalogue of Microorganisms (GCM) 10K type strain sequencing project: providing services to taxonomists for standard genome sequencing and annotation.</title>
        <authorList>
            <consortium name="The Broad Institute Genomics Platform"/>
            <consortium name="The Broad Institute Genome Sequencing Center for Infectious Disease"/>
            <person name="Wu L."/>
            <person name="Ma J."/>
        </authorList>
    </citation>
    <scope>NUCLEOTIDE SEQUENCE [LARGE SCALE GENOMIC DNA]</scope>
    <source>
        <strain evidence="2">JCM 9651</strain>
    </source>
</reference>
<evidence type="ECO:0000313" key="1">
    <source>
        <dbReference type="EMBL" id="GAA3370110.1"/>
    </source>
</evidence>
<proteinExistence type="predicted"/>
<keyword evidence="2" id="KW-1185">Reference proteome</keyword>
<organism evidence="1 2">
    <name type="scientific">Streptomyces sannanensis</name>
    <dbReference type="NCBI Taxonomy" id="285536"/>
    <lineage>
        <taxon>Bacteria</taxon>
        <taxon>Bacillati</taxon>
        <taxon>Actinomycetota</taxon>
        <taxon>Actinomycetes</taxon>
        <taxon>Kitasatosporales</taxon>
        <taxon>Streptomycetaceae</taxon>
        <taxon>Streptomyces</taxon>
    </lineage>
</organism>
<dbReference type="Proteomes" id="UP001499990">
    <property type="component" value="Unassembled WGS sequence"/>
</dbReference>
<dbReference type="EMBL" id="BAAAYL010000001">
    <property type="protein sequence ID" value="GAA3370110.1"/>
    <property type="molecule type" value="Genomic_DNA"/>
</dbReference>
<evidence type="ECO:0000313" key="2">
    <source>
        <dbReference type="Proteomes" id="UP001499990"/>
    </source>
</evidence>
<dbReference type="RefSeq" id="WP_345035421.1">
    <property type="nucleotide sequence ID" value="NZ_BAAAYL010000001.1"/>
</dbReference>
<gene>
    <name evidence="1" type="ORF">GCM10020367_15440</name>
</gene>
<name>A0ABP6S7V3_9ACTN</name>